<dbReference type="Pfam" id="PF13602">
    <property type="entry name" value="ADH_zinc_N_2"/>
    <property type="match status" value="1"/>
</dbReference>
<accession>F0M1K3</accession>
<dbReference type="InterPro" id="IPR013154">
    <property type="entry name" value="ADH-like_N"/>
</dbReference>
<evidence type="ECO:0000313" key="3">
    <source>
        <dbReference type="EMBL" id="ADX74199.1"/>
    </source>
</evidence>
<dbReference type="InterPro" id="IPR020843">
    <property type="entry name" value="ER"/>
</dbReference>
<feature type="domain" description="Enoyl reductase (ER)" evidence="2">
    <location>
        <begin position="10"/>
        <end position="320"/>
    </location>
</feature>
<dbReference type="HOGENOM" id="CLU_026673_3_3_11"/>
<dbReference type="Gene3D" id="3.40.50.720">
    <property type="entry name" value="NAD(P)-binding Rossmann-like Domain"/>
    <property type="match status" value="1"/>
</dbReference>
<dbReference type="PANTHER" id="PTHR44013">
    <property type="entry name" value="ZINC-TYPE ALCOHOL DEHYDROGENASE-LIKE PROTEIN C16A3.02C"/>
    <property type="match status" value="1"/>
</dbReference>
<name>F0M1K3_PSEPM</name>
<dbReference type="eggNOG" id="COG0604">
    <property type="taxonomic scope" value="Bacteria"/>
</dbReference>
<dbReference type="InterPro" id="IPR052733">
    <property type="entry name" value="Chloroplast_QOR"/>
</dbReference>
<proteinExistence type="predicted"/>
<dbReference type="InterPro" id="IPR036291">
    <property type="entry name" value="NAD(P)-bd_dom_sf"/>
</dbReference>
<dbReference type="SMART" id="SM00829">
    <property type="entry name" value="PKS_ER"/>
    <property type="match status" value="1"/>
</dbReference>
<dbReference type="SUPFAM" id="SSF51735">
    <property type="entry name" value="NAD(P)-binding Rossmann-fold domains"/>
    <property type="match status" value="1"/>
</dbReference>
<evidence type="ECO:0000259" key="2">
    <source>
        <dbReference type="SMART" id="SM00829"/>
    </source>
</evidence>
<reference evidence="3 4" key="1">
    <citation type="journal article" date="2011" name="Stand. Genomic Sci.">
        <title>Complete genome sequence of Arthrobacter phenanthrenivorans type strain (Sphe3).</title>
        <authorList>
            <person name="Kallimanis A."/>
            <person name="Labutti K.M."/>
            <person name="Lapidus A."/>
            <person name="Clum A."/>
            <person name="Lykidis A."/>
            <person name="Mavromatis K."/>
            <person name="Pagani I."/>
            <person name="Liolios K."/>
            <person name="Ivanova N."/>
            <person name="Goodwin L."/>
            <person name="Pitluck S."/>
            <person name="Chen A."/>
            <person name="Palaniappan K."/>
            <person name="Markowitz V."/>
            <person name="Bristow J."/>
            <person name="Velentzas A.D."/>
            <person name="Perisynakis A."/>
            <person name="Ouzounis C.C."/>
            <person name="Kyrpides N.C."/>
            <person name="Koukkou A.I."/>
            <person name="Drainas C."/>
        </authorList>
    </citation>
    <scope>NUCLEOTIDE SEQUENCE [LARGE SCALE GENOMIC DNA]</scope>
    <source>
        <strain evidence="4">DSM 18606 / JCM 16027 / LMG 23796 / Sphe3</strain>
    </source>
</reference>
<evidence type="ECO:0000313" key="4">
    <source>
        <dbReference type="Proteomes" id="UP000008639"/>
    </source>
</evidence>
<organism evidence="3 4">
    <name type="scientific">Pseudarthrobacter phenanthrenivorans (strain DSM 18606 / JCM 16027 / LMG 23796 / Sphe3)</name>
    <name type="common">Arthrobacter phenanthrenivorans</name>
    <dbReference type="NCBI Taxonomy" id="930171"/>
    <lineage>
        <taxon>Bacteria</taxon>
        <taxon>Bacillati</taxon>
        <taxon>Actinomycetota</taxon>
        <taxon>Actinomycetes</taxon>
        <taxon>Micrococcales</taxon>
        <taxon>Micrococcaceae</taxon>
        <taxon>Pseudarthrobacter</taxon>
    </lineage>
</organism>
<gene>
    <name evidence="3" type="ordered locus">Asphe3_30890</name>
</gene>
<dbReference type="EMBL" id="CP002379">
    <property type="protein sequence ID" value="ADX74199.1"/>
    <property type="molecule type" value="Genomic_DNA"/>
</dbReference>
<dbReference type="KEGG" id="apn:Asphe3_30890"/>
<dbReference type="RefSeq" id="WP_013602090.1">
    <property type="nucleotide sequence ID" value="NC_015145.1"/>
</dbReference>
<dbReference type="GO" id="GO:0016491">
    <property type="term" value="F:oxidoreductase activity"/>
    <property type="evidence" value="ECO:0007669"/>
    <property type="project" value="InterPro"/>
</dbReference>
<dbReference type="SUPFAM" id="SSF50129">
    <property type="entry name" value="GroES-like"/>
    <property type="match status" value="1"/>
</dbReference>
<dbReference type="Gene3D" id="3.90.180.10">
    <property type="entry name" value="Medium-chain alcohol dehydrogenases, catalytic domain"/>
    <property type="match status" value="1"/>
</dbReference>
<sequence length="378" mass="39252">MRAAVYRRFGGPDAVRIEERPKPAPGPGELLVKVRAVTVSAADYRARTKKVPKGLKLPTSITLGFVKPRIPVLGMDLVGIVESVGAGVTRFKPGDEVMAMLGAKFGGHAEYATVPEDGAVTAKPRNLTFEEAAALVFGGITAQAFMGRAALRPGARVLIIGASGAVGTAAMQLATLAGAHVTAVCSGSNADLVRSLGAQRVIDYATEDFTAVGETYDVVMDCVGNVPFGRLEPVIKPGGSLLSVVADLAAMLTAGSRSRRTGKRVTAGNVPFTAADLARVAELAETGRLRPVIDRILSLPDIAEAHRYVDAGRKVGNVVVQIAGAETANPSQTSPLICARYPTQSPPPSSVKIPRPMSSPAPNGDVRGRTASTIATTR</sequence>
<dbReference type="PANTHER" id="PTHR44013:SF1">
    <property type="entry name" value="ZINC-TYPE ALCOHOL DEHYDROGENASE-LIKE PROTEIN C16A3.02C"/>
    <property type="match status" value="1"/>
</dbReference>
<dbReference type="InterPro" id="IPR011032">
    <property type="entry name" value="GroES-like_sf"/>
</dbReference>
<dbReference type="AlphaFoldDB" id="F0M1K3"/>
<feature type="region of interest" description="Disordered" evidence="1">
    <location>
        <begin position="342"/>
        <end position="378"/>
    </location>
</feature>
<dbReference type="CDD" id="cd08267">
    <property type="entry name" value="MDR1"/>
    <property type="match status" value="1"/>
</dbReference>
<dbReference type="Proteomes" id="UP000008639">
    <property type="component" value="Chromosome"/>
</dbReference>
<dbReference type="STRING" id="930171.Asphe3_30890"/>
<evidence type="ECO:0000256" key="1">
    <source>
        <dbReference type="SAM" id="MobiDB-lite"/>
    </source>
</evidence>
<dbReference type="Pfam" id="PF08240">
    <property type="entry name" value="ADH_N"/>
    <property type="match status" value="1"/>
</dbReference>
<protein>
    <submittedName>
        <fullName evidence="3">Zn-dependent oxidoreductase, NADPH:quinone reductase</fullName>
    </submittedName>
</protein>